<dbReference type="GO" id="GO:0030125">
    <property type="term" value="C:clathrin vesicle coat"/>
    <property type="evidence" value="ECO:0007669"/>
    <property type="project" value="TreeGrafter"/>
</dbReference>
<gene>
    <name evidence="3" type="ORF">FDP41_004813</name>
</gene>
<evidence type="ECO:0000313" key="4">
    <source>
        <dbReference type="Proteomes" id="UP000444721"/>
    </source>
</evidence>
<dbReference type="InterPro" id="IPR012466">
    <property type="entry name" value="NECAP_PHear"/>
</dbReference>
<evidence type="ECO:0000313" key="3">
    <source>
        <dbReference type="EMBL" id="KAF0976138.1"/>
    </source>
</evidence>
<dbReference type="EMBL" id="VFQX01000041">
    <property type="protein sequence ID" value="KAF0976138.1"/>
    <property type="molecule type" value="Genomic_DNA"/>
</dbReference>
<name>A0A6A5BPL2_NAEFO</name>
<dbReference type="VEuPathDB" id="AmoebaDB:NfTy_085480"/>
<proteinExistence type="predicted"/>
<dbReference type="PANTHER" id="PTHR12847:SF9">
    <property type="entry name" value="NECAP-LIKE PROTEIN CG9132"/>
    <property type="match status" value="1"/>
</dbReference>
<dbReference type="CDD" id="cd13228">
    <property type="entry name" value="PHear_NECAP"/>
    <property type="match status" value="1"/>
</dbReference>
<dbReference type="OMA" id="LTTNRGH"/>
<dbReference type="RefSeq" id="XP_044560851.1">
    <property type="nucleotide sequence ID" value="XM_044708269.1"/>
</dbReference>
<dbReference type="Proteomes" id="UP000444721">
    <property type="component" value="Unassembled WGS sequence"/>
</dbReference>
<reference evidence="3 4" key="1">
    <citation type="journal article" date="2019" name="Sci. Rep.">
        <title>Nanopore sequencing improves the draft genome of the human pathogenic amoeba Naegleria fowleri.</title>
        <authorList>
            <person name="Liechti N."/>
            <person name="Schurch N."/>
            <person name="Bruggmann R."/>
            <person name="Wittwer M."/>
        </authorList>
    </citation>
    <scope>NUCLEOTIDE SEQUENCE [LARGE SCALE GENOMIC DNA]</scope>
    <source>
        <strain evidence="3 4">ATCC 30894</strain>
    </source>
</reference>
<feature type="compositionally biased region" description="Low complexity" evidence="1">
    <location>
        <begin position="180"/>
        <end position="193"/>
    </location>
</feature>
<dbReference type="Gene3D" id="2.30.29.30">
    <property type="entry name" value="Pleckstrin-homology domain (PH domain)/Phosphotyrosine-binding domain (PTB)"/>
    <property type="match status" value="1"/>
</dbReference>
<dbReference type="SUPFAM" id="SSF50729">
    <property type="entry name" value="PH domain-like"/>
    <property type="match status" value="1"/>
</dbReference>
<dbReference type="OrthoDB" id="10265489at2759"/>
<dbReference type="PANTHER" id="PTHR12847">
    <property type="entry name" value="ATP-BINDING CASSETTE ABC TRANSPORTER-RELATED"/>
    <property type="match status" value="1"/>
</dbReference>
<feature type="region of interest" description="Disordered" evidence="1">
    <location>
        <begin position="168"/>
        <end position="221"/>
    </location>
</feature>
<evidence type="ECO:0000256" key="1">
    <source>
        <dbReference type="SAM" id="MobiDB-lite"/>
    </source>
</evidence>
<evidence type="ECO:0000259" key="2">
    <source>
        <dbReference type="Pfam" id="PF07933"/>
    </source>
</evidence>
<sequence>MSTEQQAIFNAEYEETLCTINTVYVFRIPPRTSSEGYKAENWGEPLWTGRCKVVAIGEKCEVRLEDPATEKRFATCNVNTDENGPQAIERVLDSSRYFVLRIEDKQKGRHAFIGIGFSERSDAFDFNVALQDHQKLVKRLKEQAENPQEEEKKDYSLGEGEKIKVNIKVKTKGRTSQATGESKTSGSGSNSGSAFDMGFLGAPPSSSSRKKDSGNSNNSFF</sequence>
<dbReference type="AlphaFoldDB" id="A0A6A5BPL2"/>
<keyword evidence="4" id="KW-1185">Reference proteome</keyword>
<feature type="domain" description="NECAP PHear" evidence="2">
    <location>
        <begin position="13"/>
        <end position="168"/>
    </location>
</feature>
<accession>A0A6A5BPL2</accession>
<dbReference type="Pfam" id="PF07933">
    <property type="entry name" value="DUF1681"/>
    <property type="match status" value="1"/>
</dbReference>
<dbReference type="GeneID" id="68112031"/>
<dbReference type="GO" id="GO:0006897">
    <property type="term" value="P:endocytosis"/>
    <property type="evidence" value="ECO:0007669"/>
    <property type="project" value="InterPro"/>
</dbReference>
<dbReference type="VEuPathDB" id="AmoebaDB:FDP41_004813"/>
<dbReference type="InterPro" id="IPR011993">
    <property type="entry name" value="PH-like_dom_sf"/>
</dbReference>
<organism evidence="3 4">
    <name type="scientific">Naegleria fowleri</name>
    <name type="common">Brain eating amoeba</name>
    <dbReference type="NCBI Taxonomy" id="5763"/>
    <lineage>
        <taxon>Eukaryota</taxon>
        <taxon>Discoba</taxon>
        <taxon>Heterolobosea</taxon>
        <taxon>Tetramitia</taxon>
        <taxon>Eutetramitia</taxon>
        <taxon>Vahlkampfiidae</taxon>
        <taxon>Naegleria</taxon>
    </lineage>
</organism>
<protein>
    <recommendedName>
        <fullName evidence="2">NECAP PHear domain-containing protein</fullName>
    </recommendedName>
</protein>
<comment type="caution">
    <text evidence="3">The sequence shown here is derived from an EMBL/GenBank/DDBJ whole genome shotgun (WGS) entry which is preliminary data.</text>
</comment>